<accession>X1URX7</accession>
<evidence type="ECO:0008006" key="2">
    <source>
        <dbReference type="Google" id="ProtNLM"/>
    </source>
</evidence>
<feature type="non-terminal residue" evidence="1">
    <location>
        <position position="1"/>
    </location>
</feature>
<reference evidence="1" key="1">
    <citation type="journal article" date="2014" name="Front. Microbiol.">
        <title>High frequency of phylogenetically diverse reductive dehalogenase-homologous genes in deep subseafloor sedimentary metagenomes.</title>
        <authorList>
            <person name="Kawai M."/>
            <person name="Futagami T."/>
            <person name="Toyoda A."/>
            <person name="Takaki Y."/>
            <person name="Nishi S."/>
            <person name="Hori S."/>
            <person name="Arai W."/>
            <person name="Tsubouchi T."/>
            <person name="Morono Y."/>
            <person name="Uchiyama I."/>
            <person name="Ito T."/>
            <person name="Fujiyama A."/>
            <person name="Inagaki F."/>
            <person name="Takami H."/>
        </authorList>
    </citation>
    <scope>NUCLEOTIDE SEQUENCE</scope>
    <source>
        <strain evidence="1">Expedition CK06-06</strain>
    </source>
</reference>
<dbReference type="EMBL" id="BARW01042099">
    <property type="protein sequence ID" value="GAJ20229.1"/>
    <property type="molecule type" value="Genomic_DNA"/>
</dbReference>
<dbReference type="AlphaFoldDB" id="X1URX7"/>
<protein>
    <recommendedName>
        <fullName evidence="2">Ig-like domain-containing protein</fullName>
    </recommendedName>
</protein>
<name>X1URX7_9ZZZZ</name>
<gene>
    <name evidence="1" type="ORF">S12H4_62620</name>
</gene>
<sequence length="74" mass="8446">NSTTFNFTATDTDGYDNINVSTAQARFQRVDETTRLNLSCVNWSQSGDNVNFTCTINMWYFDGYGDWTINVTIL</sequence>
<evidence type="ECO:0000313" key="1">
    <source>
        <dbReference type="EMBL" id="GAJ20229.1"/>
    </source>
</evidence>
<proteinExistence type="predicted"/>
<feature type="non-terminal residue" evidence="1">
    <location>
        <position position="74"/>
    </location>
</feature>
<comment type="caution">
    <text evidence="1">The sequence shown here is derived from an EMBL/GenBank/DDBJ whole genome shotgun (WGS) entry which is preliminary data.</text>
</comment>
<organism evidence="1">
    <name type="scientific">marine sediment metagenome</name>
    <dbReference type="NCBI Taxonomy" id="412755"/>
    <lineage>
        <taxon>unclassified sequences</taxon>
        <taxon>metagenomes</taxon>
        <taxon>ecological metagenomes</taxon>
    </lineage>
</organism>